<evidence type="ECO:0000313" key="2">
    <source>
        <dbReference type="Proteomes" id="UP001489509"/>
    </source>
</evidence>
<dbReference type="Proteomes" id="UP001489509">
    <property type="component" value="Unassembled WGS sequence"/>
</dbReference>
<name>A0ABV1E4L1_9FIRM</name>
<reference evidence="1 2" key="1">
    <citation type="submission" date="2024-03" db="EMBL/GenBank/DDBJ databases">
        <title>Human intestinal bacterial collection.</title>
        <authorList>
            <person name="Pauvert C."/>
            <person name="Hitch T.C.A."/>
            <person name="Clavel T."/>
        </authorList>
    </citation>
    <scope>NUCLEOTIDE SEQUENCE [LARGE SCALE GENOMIC DNA]</scope>
    <source>
        <strain evidence="1 2">CLA-JM-H44</strain>
    </source>
</reference>
<dbReference type="RefSeq" id="WP_349219818.1">
    <property type="nucleotide sequence ID" value="NZ_JBBMFD010000015.1"/>
</dbReference>
<gene>
    <name evidence="1" type="ORF">WMO26_09115</name>
</gene>
<organism evidence="1 2">
    <name type="scientific">Solibaculum intestinale</name>
    <dbReference type="NCBI Taxonomy" id="3133165"/>
    <lineage>
        <taxon>Bacteria</taxon>
        <taxon>Bacillati</taxon>
        <taxon>Bacillota</taxon>
        <taxon>Clostridia</taxon>
        <taxon>Eubacteriales</taxon>
        <taxon>Oscillospiraceae</taxon>
        <taxon>Solibaculum</taxon>
    </lineage>
</organism>
<comment type="caution">
    <text evidence="1">The sequence shown here is derived from an EMBL/GenBank/DDBJ whole genome shotgun (WGS) entry which is preliminary data.</text>
</comment>
<protein>
    <submittedName>
        <fullName evidence="1">Uncharacterized protein</fullName>
    </submittedName>
</protein>
<accession>A0ABV1E4L1</accession>
<evidence type="ECO:0000313" key="1">
    <source>
        <dbReference type="EMBL" id="MEQ2440983.1"/>
    </source>
</evidence>
<sequence>MLEFYDGLSVNLAAAAFASALAEGLTSAEIGLLASFFNVVGDSLNTLAIAKARCTISEQSK</sequence>
<dbReference type="EMBL" id="JBBMFD010000015">
    <property type="protein sequence ID" value="MEQ2440983.1"/>
    <property type="molecule type" value="Genomic_DNA"/>
</dbReference>
<keyword evidence="2" id="KW-1185">Reference proteome</keyword>
<proteinExistence type="predicted"/>